<dbReference type="InterPro" id="IPR019554">
    <property type="entry name" value="Soluble_ligand-bd"/>
</dbReference>
<feature type="transmembrane region" description="Helical" evidence="2">
    <location>
        <begin position="243"/>
        <end position="262"/>
    </location>
</feature>
<dbReference type="Pfam" id="PF10531">
    <property type="entry name" value="SLBB"/>
    <property type="match status" value="1"/>
</dbReference>
<organism evidence="5 6">
    <name type="scientific">Abyssalbus ytuae</name>
    <dbReference type="NCBI Taxonomy" id="2926907"/>
    <lineage>
        <taxon>Bacteria</taxon>
        <taxon>Pseudomonadati</taxon>
        <taxon>Bacteroidota</taxon>
        <taxon>Flavobacteriia</taxon>
        <taxon>Flavobacteriales</taxon>
        <taxon>Flavobacteriaceae</taxon>
        <taxon>Abyssalbus</taxon>
    </lineage>
</organism>
<keyword evidence="2" id="KW-0472">Membrane</keyword>
<dbReference type="AlphaFoldDB" id="A0A9E6ZMP8"/>
<dbReference type="Proteomes" id="UP000831290">
    <property type="component" value="Chromosome"/>
</dbReference>
<dbReference type="Pfam" id="PF02563">
    <property type="entry name" value="Poly_export"/>
    <property type="match status" value="1"/>
</dbReference>
<keyword evidence="1" id="KW-0732">Signal</keyword>
<dbReference type="KEGG" id="fbm:MQE35_15260"/>
<dbReference type="PANTHER" id="PTHR33619">
    <property type="entry name" value="POLYSACCHARIDE EXPORT PROTEIN GFCE-RELATED"/>
    <property type="match status" value="1"/>
</dbReference>
<proteinExistence type="predicted"/>
<dbReference type="GO" id="GO:0015159">
    <property type="term" value="F:polysaccharide transmembrane transporter activity"/>
    <property type="evidence" value="ECO:0007669"/>
    <property type="project" value="InterPro"/>
</dbReference>
<keyword evidence="2" id="KW-1133">Transmembrane helix</keyword>
<feature type="domain" description="Soluble ligand binding" evidence="4">
    <location>
        <begin position="149"/>
        <end position="200"/>
    </location>
</feature>
<dbReference type="EMBL" id="CP094358">
    <property type="protein sequence ID" value="UOB17085.1"/>
    <property type="molecule type" value="Genomic_DNA"/>
</dbReference>
<keyword evidence="6" id="KW-1185">Reference proteome</keyword>
<name>A0A9E6ZMP8_9FLAO</name>
<sequence length="263" mass="29168">MNKPFFFKNSTKLFFISLFLSVVNFSCESTKNIVYFQNANNAEVDAEVNTFEQRFKEGDILSIHVSTFDMAAAAPFNLNGGSGLENESNSGSNDITYYIGKDGNIDFPVLGKIKLAGLTNKQARQLLVSKLKEYLKDPIVNIKIKNFRITVLGAVNNPGTYNVKGDHITLLEALGLAGDLHIKGLRENILVIRELNGSRTYTRVDITNKQITHSPVYYLTQNDIIYVEPNKSARTSATLDNRVTVAISILSILITTGVVLLTR</sequence>
<accession>A0A9E6ZMP8</accession>
<dbReference type="PANTHER" id="PTHR33619:SF3">
    <property type="entry name" value="POLYSACCHARIDE EXPORT PROTEIN GFCE-RELATED"/>
    <property type="match status" value="1"/>
</dbReference>
<evidence type="ECO:0000259" key="3">
    <source>
        <dbReference type="Pfam" id="PF02563"/>
    </source>
</evidence>
<dbReference type="RefSeq" id="WP_255842356.1">
    <property type="nucleotide sequence ID" value="NZ_CP094358.1"/>
</dbReference>
<gene>
    <name evidence="5" type="ORF">MQE35_15260</name>
</gene>
<reference evidence="5" key="1">
    <citation type="submission" date="2022-03" db="EMBL/GenBank/DDBJ databases">
        <title>Description of Abyssus ytuae gen. nov., sp. nov., a novel member of the family Flavobacteriaceae isolated from the sediment of Mariana Trench.</title>
        <authorList>
            <person name="Zhang J."/>
            <person name="Xu X."/>
        </authorList>
    </citation>
    <scope>NUCLEOTIDE SEQUENCE</scope>
    <source>
        <strain evidence="5">MT3330</strain>
    </source>
</reference>
<protein>
    <submittedName>
        <fullName evidence="5">Polysaccharide export protein</fullName>
    </submittedName>
</protein>
<evidence type="ECO:0000313" key="5">
    <source>
        <dbReference type="EMBL" id="UOB17085.1"/>
    </source>
</evidence>
<evidence type="ECO:0000256" key="2">
    <source>
        <dbReference type="SAM" id="Phobius"/>
    </source>
</evidence>
<evidence type="ECO:0000256" key="1">
    <source>
        <dbReference type="ARBA" id="ARBA00022729"/>
    </source>
</evidence>
<evidence type="ECO:0000313" key="6">
    <source>
        <dbReference type="Proteomes" id="UP000831290"/>
    </source>
</evidence>
<keyword evidence="2" id="KW-0812">Transmembrane</keyword>
<evidence type="ECO:0000259" key="4">
    <source>
        <dbReference type="Pfam" id="PF10531"/>
    </source>
</evidence>
<dbReference type="InterPro" id="IPR003715">
    <property type="entry name" value="Poly_export_N"/>
</dbReference>
<dbReference type="Gene3D" id="3.30.1950.10">
    <property type="entry name" value="wza like domain"/>
    <property type="match status" value="1"/>
</dbReference>
<dbReference type="InterPro" id="IPR049712">
    <property type="entry name" value="Poly_export"/>
</dbReference>
<feature type="domain" description="Polysaccharide export protein N-terminal" evidence="3">
    <location>
        <begin position="53"/>
        <end position="144"/>
    </location>
</feature>